<accession>A0A4S8M945</accession>
<evidence type="ECO:0000313" key="3">
    <source>
        <dbReference type="Proteomes" id="UP000297245"/>
    </source>
</evidence>
<reference evidence="2 3" key="1">
    <citation type="journal article" date="2019" name="Nat. Ecol. Evol.">
        <title>Megaphylogeny resolves global patterns of mushroom evolution.</title>
        <authorList>
            <person name="Varga T."/>
            <person name="Krizsan K."/>
            <person name="Foldi C."/>
            <person name="Dima B."/>
            <person name="Sanchez-Garcia M."/>
            <person name="Sanchez-Ramirez S."/>
            <person name="Szollosi G.J."/>
            <person name="Szarkandi J.G."/>
            <person name="Papp V."/>
            <person name="Albert L."/>
            <person name="Andreopoulos W."/>
            <person name="Angelini C."/>
            <person name="Antonin V."/>
            <person name="Barry K.W."/>
            <person name="Bougher N.L."/>
            <person name="Buchanan P."/>
            <person name="Buyck B."/>
            <person name="Bense V."/>
            <person name="Catcheside P."/>
            <person name="Chovatia M."/>
            <person name="Cooper J."/>
            <person name="Damon W."/>
            <person name="Desjardin D."/>
            <person name="Finy P."/>
            <person name="Geml J."/>
            <person name="Haridas S."/>
            <person name="Hughes K."/>
            <person name="Justo A."/>
            <person name="Karasinski D."/>
            <person name="Kautmanova I."/>
            <person name="Kiss B."/>
            <person name="Kocsube S."/>
            <person name="Kotiranta H."/>
            <person name="LaButti K.M."/>
            <person name="Lechner B.E."/>
            <person name="Liimatainen K."/>
            <person name="Lipzen A."/>
            <person name="Lukacs Z."/>
            <person name="Mihaltcheva S."/>
            <person name="Morgado L.N."/>
            <person name="Niskanen T."/>
            <person name="Noordeloos M.E."/>
            <person name="Ohm R.A."/>
            <person name="Ortiz-Santana B."/>
            <person name="Ovrebo C."/>
            <person name="Racz N."/>
            <person name="Riley R."/>
            <person name="Savchenko A."/>
            <person name="Shiryaev A."/>
            <person name="Soop K."/>
            <person name="Spirin V."/>
            <person name="Szebenyi C."/>
            <person name="Tomsovsky M."/>
            <person name="Tulloss R.E."/>
            <person name="Uehling J."/>
            <person name="Grigoriev I.V."/>
            <person name="Vagvolgyi C."/>
            <person name="Papp T."/>
            <person name="Martin F.M."/>
            <person name="Miettinen O."/>
            <person name="Hibbett D.S."/>
            <person name="Nagy L.G."/>
        </authorList>
    </citation>
    <scope>NUCLEOTIDE SEQUENCE [LARGE SCALE GENOMIC DNA]</scope>
    <source>
        <strain evidence="2 3">CBS 962.96</strain>
    </source>
</reference>
<evidence type="ECO:0000256" key="1">
    <source>
        <dbReference type="SAM" id="MobiDB-lite"/>
    </source>
</evidence>
<gene>
    <name evidence="2" type="ORF">K435DRAFT_856744</name>
</gene>
<dbReference type="OrthoDB" id="3068835at2759"/>
<proteinExistence type="predicted"/>
<keyword evidence="3" id="KW-1185">Reference proteome</keyword>
<evidence type="ECO:0000313" key="2">
    <source>
        <dbReference type="EMBL" id="THU98398.1"/>
    </source>
</evidence>
<name>A0A4S8M945_DENBC</name>
<feature type="region of interest" description="Disordered" evidence="1">
    <location>
        <begin position="91"/>
        <end position="121"/>
    </location>
</feature>
<organism evidence="2 3">
    <name type="scientific">Dendrothele bispora (strain CBS 962.96)</name>
    <dbReference type="NCBI Taxonomy" id="1314807"/>
    <lineage>
        <taxon>Eukaryota</taxon>
        <taxon>Fungi</taxon>
        <taxon>Dikarya</taxon>
        <taxon>Basidiomycota</taxon>
        <taxon>Agaricomycotina</taxon>
        <taxon>Agaricomycetes</taxon>
        <taxon>Agaricomycetidae</taxon>
        <taxon>Agaricales</taxon>
        <taxon>Agaricales incertae sedis</taxon>
        <taxon>Dendrothele</taxon>
    </lineage>
</organism>
<sequence>MQLETEREKFARTRNNIVGRRGLLSPVLGLVEMPMQRKVAEQDLLERWATDKVLWTVIMNKDNDEQIEQIEIADSLDDEERVDEETWRMEMTHEREELREERDILEEHGDDTSSSRRGMVE</sequence>
<dbReference type="Proteomes" id="UP000297245">
    <property type="component" value="Unassembled WGS sequence"/>
</dbReference>
<dbReference type="EMBL" id="ML179137">
    <property type="protein sequence ID" value="THU98398.1"/>
    <property type="molecule type" value="Genomic_DNA"/>
</dbReference>
<protein>
    <submittedName>
        <fullName evidence="2">Uncharacterized protein</fullName>
    </submittedName>
</protein>
<dbReference type="AlphaFoldDB" id="A0A4S8M945"/>